<dbReference type="InterPro" id="IPR013216">
    <property type="entry name" value="Methyltransf_11"/>
</dbReference>
<comment type="caution">
    <text evidence="2">The sequence shown here is derived from an EMBL/GenBank/DDBJ whole genome shotgun (WGS) entry which is preliminary data.</text>
</comment>
<dbReference type="OrthoDB" id="507855at2"/>
<dbReference type="GO" id="GO:0008757">
    <property type="term" value="F:S-adenosylmethionine-dependent methyltransferase activity"/>
    <property type="evidence" value="ECO:0007669"/>
    <property type="project" value="InterPro"/>
</dbReference>
<feature type="domain" description="Methyltransferase type 11" evidence="1">
    <location>
        <begin position="64"/>
        <end position="163"/>
    </location>
</feature>
<gene>
    <name evidence="2" type="ORF">FRZ00_21130</name>
</gene>
<dbReference type="SUPFAM" id="SSF53335">
    <property type="entry name" value="S-adenosyl-L-methionine-dependent methyltransferases"/>
    <property type="match status" value="1"/>
</dbReference>
<dbReference type="InterPro" id="IPR029063">
    <property type="entry name" value="SAM-dependent_MTases_sf"/>
</dbReference>
<dbReference type="EMBL" id="VOKX01000069">
    <property type="protein sequence ID" value="KAB7840014.1"/>
    <property type="molecule type" value="Genomic_DNA"/>
</dbReference>
<dbReference type="GO" id="GO:0032259">
    <property type="term" value="P:methylation"/>
    <property type="evidence" value="ECO:0007669"/>
    <property type="project" value="UniProtKB-KW"/>
</dbReference>
<dbReference type="InterPro" id="IPR050508">
    <property type="entry name" value="Methyltransf_Superfamily"/>
</dbReference>
<evidence type="ECO:0000259" key="1">
    <source>
        <dbReference type="Pfam" id="PF08241"/>
    </source>
</evidence>
<dbReference type="AlphaFoldDB" id="A0A5N5W692"/>
<dbReference type="PIRSF" id="PIRSF011491">
    <property type="entry name" value="Mtase_YbcY_prd"/>
    <property type="match status" value="1"/>
</dbReference>
<dbReference type="CDD" id="cd02440">
    <property type="entry name" value="AdoMet_MTases"/>
    <property type="match status" value="1"/>
</dbReference>
<dbReference type="PANTHER" id="PTHR42912">
    <property type="entry name" value="METHYLTRANSFERASE"/>
    <property type="match status" value="1"/>
</dbReference>
<reference evidence="2 3" key="1">
    <citation type="journal article" date="2019" name="Microb. Cell Fact.">
        <title>Exploring novel herbicidin analogues by transcriptional regulator overexpression and MS/MS molecular networking.</title>
        <authorList>
            <person name="Shi Y."/>
            <person name="Gu R."/>
            <person name="Li Y."/>
            <person name="Wang X."/>
            <person name="Ren W."/>
            <person name="Li X."/>
            <person name="Wang L."/>
            <person name="Xie Y."/>
            <person name="Hong B."/>
        </authorList>
    </citation>
    <scope>NUCLEOTIDE SEQUENCE [LARGE SCALE GENOMIC DNA]</scope>
    <source>
        <strain evidence="2 3">US-43</strain>
    </source>
</reference>
<proteinExistence type="predicted"/>
<sequence length="229" mass="25282">MSIDQVRRPEPVDQDVLDGQSAYHRRALTFYDLVVFRGSAPLFWRCSPRNFHRMYATCAGAKHLEVGVGTGYLLDHCPFPTADPDITLVDLNATALAFTARRLKRYRVAQVQGNALEPLPVPDASYDSVALSFLLHCIPGSLREKGVALRHAARAVKPGGYVFGSTVLSQGVPVTRAGRSLMDKLNAKGVFHNQEDSLEDLRDQLTEHFTDHDLVVRGSVGLWRARTAG</sequence>
<dbReference type="PANTHER" id="PTHR42912:SF80">
    <property type="entry name" value="METHYLTRANSFERASE DOMAIN-CONTAINING PROTEIN"/>
    <property type="match status" value="1"/>
</dbReference>
<organism evidence="2 3">
    <name type="scientific">Streptomyces mobaraensis</name>
    <name type="common">Streptoverticillium mobaraense</name>
    <dbReference type="NCBI Taxonomy" id="35621"/>
    <lineage>
        <taxon>Bacteria</taxon>
        <taxon>Bacillati</taxon>
        <taxon>Actinomycetota</taxon>
        <taxon>Actinomycetes</taxon>
        <taxon>Kitasatosporales</taxon>
        <taxon>Streptomycetaceae</taxon>
        <taxon>Streptomyces</taxon>
    </lineage>
</organism>
<keyword evidence="3" id="KW-1185">Reference proteome</keyword>
<dbReference type="Pfam" id="PF08241">
    <property type="entry name" value="Methyltransf_11"/>
    <property type="match status" value="1"/>
</dbReference>
<dbReference type="Proteomes" id="UP000327000">
    <property type="component" value="Unassembled WGS sequence"/>
</dbReference>
<name>A0A5N5W692_STRMB</name>
<keyword evidence="2" id="KW-0489">Methyltransferase</keyword>
<dbReference type="InterPro" id="IPR016584">
    <property type="entry name" value="MeTrfase_VrtF"/>
</dbReference>
<dbReference type="RefSeq" id="WP_152264562.1">
    <property type="nucleotide sequence ID" value="NZ_VOKX01000069.1"/>
</dbReference>
<keyword evidence="2" id="KW-0808">Transferase</keyword>
<protein>
    <submittedName>
        <fullName evidence="2">Class I SAM-dependent methyltransferase</fullName>
    </submittedName>
</protein>
<accession>A0A5N5W692</accession>
<dbReference type="Gene3D" id="3.40.50.150">
    <property type="entry name" value="Vaccinia Virus protein VP39"/>
    <property type="match status" value="1"/>
</dbReference>
<evidence type="ECO:0000313" key="3">
    <source>
        <dbReference type="Proteomes" id="UP000327000"/>
    </source>
</evidence>
<evidence type="ECO:0000313" key="2">
    <source>
        <dbReference type="EMBL" id="KAB7840014.1"/>
    </source>
</evidence>